<dbReference type="EMBL" id="SNRW01001706">
    <property type="protein sequence ID" value="KAA6395357.1"/>
    <property type="molecule type" value="Genomic_DNA"/>
</dbReference>
<gene>
    <name evidence="1" type="ORF">EZS28_009119</name>
</gene>
<dbReference type="AlphaFoldDB" id="A0A5J4WJY5"/>
<evidence type="ECO:0000313" key="2">
    <source>
        <dbReference type="Proteomes" id="UP000324800"/>
    </source>
</evidence>
<name>A0A5J4WJY5_9EUKA</name>
<protein>
    <submittedName>
        <fullName evidence="1">Uncharacterized protein</fullName>
    </submittedName>
</protein>
<dbReference type="Proteomes" id="UP000324800">
    <property type="component" value="Unassembled WGS sequence"/>
</dbReference>
<organism evidence="1 2">
    <name type="scientific">Streblomastix strix</name>
    <dbReference type="NCBI Taxonomy" id="222440"/>
    <lineage>
        <taxon>Eukaryota</taxon>
        <taxon>Metamonada</taxon>
        <taxon>Preaxostyla</taxon>
        <taxon>Oxymonadida</taxon>
        <taxon>Streblomastigidae</taxon>
        <taxon>Streblomastix</taxon>
    </lineage>
</organism>
<evidence type="ECO:0000313" key="1">
    <source>
        <dbReference type="EMBL" id="KAA6395357.1"/>
    </source>
</evidence>
<sequence length="96" mass="10589">MALSRQHQNLKNINAFLPEPTAPTIQWFPLTRNKEFLVNGPQFLGAKAIISVPSRSIAKPSILLSSNKSPSTIPPNMLNQYLLLQNATCPYPNTCA</sequence>
<accession>A0A5J4WJY5</accession>
<comment type="caution">
    <text evidence="1">The sequence shown here is derived from an EMBL/GenBank/DDBJ whole genome shotgun (WGS) entry which is preliminary data.</text>
</comment>
<proteinExistence type="predicted"/>
<reference evidence="1 2" key="1">
    <citation type="submission" date="2019-03" db="EMBL/GenBank/DDBJ databases">
        <title>Single cell metagenomics reveals metabolic interactions within the superorganism composed of flagellate Streblomastix strix and complex community of Bacteroidetes bacteria on its surface.</title>
        <authorList>
            <person name="Treitli S.C."/>
            <person name="Kolisko M."/>
            <person name="Husnik F."/>
            <person name="Keeling P."/>
            <person name="Hampl V."/>
        </authorList>
    </citation>
    <scope>NUCLEOTIDE SEQUENCE [LARGE SCALE GENOMIC DNA]</scope>
    <source>
        <strain evidence="1">ST1C</strain>
    </source>
</reference>